<proteinExistence type="predicted"/>
<dbReference type="GO" id="GO:0016567">
    <property type="term" value="P:protein ubiquitination"/>
    <property type="evidence" value="ECO:0007669"/>
    <property type="project" value="InterPro"/>
</dbReference>
<dbReference type="Gene3D" id="2.60.210.10">
    <property type="entry name" value="Apoptosis, Tumor Necrosis Factor Receptor Associated Protein 2, Chain A"/>
    <property type="match status" value="1"/>
</dbReference>
<dbReference type="SMART" id="SM00225">
    <property type="entry name" value="BTB"/>
    <property type="match status" value="1"/>
</dbReference>
<dbReference type="SUPFAM" id="SSF54695">
    <property type="entry name" value="POZ domain"/>
    <property type="match status" value="1"/>
</dbReference>
<gene>
    <name evidence="4" type="ORF">EJB05_08953</name>
</gene>
<dbReference type="PANTHER" id="PTHR26379:SF474">
    <property type="entry name" value="OS08G0228200 PROTEIN"/>
    <property type="match status" value="1"/>
</dbReference>
<dbReference type="PROSITE" id="PS50097">
    <property type="entry name" value="BTB"/>
    <property type="match status" value="1"/>
</dbReference>
<evidence type="ECO:0000259" key="3">
    <source>
        <dbReference type="PROSITE" id="PS50144"/>
    </source>
</evidence>
<dbReference type="Pfam" id="PF00651">
    <property type="entry name" value="BTB"/>
    <property type="match status" value="1"/>
</dbReference>
<dbReference type="InterPro" id="IPR008974">
    <property type="entry name" value="TRAF-like"/>
</dbReference>
<evidence type="ECO:0000259" key="2">
    <source>
        <dbReference type="PROSITE" id="PS50097"/>
    </source>
</evidence>
<dbReference type="InterPro" id="IPR000210">
    <property type="entry name" value="BTB/POZ_dom"/>
</dbReference>
<dbReference type="OrthoDB" id="679721at2759"/>
<accession>A0A5J9W3K7</accession>
<evidence type="ECO:0008006" key="6">
    <source>
        <dbReference type="Google" id="ProtNLM"/>
    </source>
</evidence>
<comment type="caution">
    <text evidence="4">The sequence shown here is derived from an EMBL/GenBank/DDBJ whole genome shotgun (WGS) entry which is preliminary data.</text>
</comment>
<dbReference type="InterPro" id="IPR045005">
    <property type="entry name" value="BPM1-6"/>
</dbReference>
<dbReference type="InterPro" id="IPR002083">
    <property type="entry name" value="MATH/TRAF_dom"/>
</dbReference>
<feature type="non-terminal residue" evidence="4">
    <location>
        <position position="1"/>
    </location>
</feature>
<dbReference type="PANTHER" id="PTHR26379">
    <property type="entry name" value="BTB/POZ AND MATH DOMAIN-CONTAINING PROTEIN 1"/>
    <property type="match status" value="1"/>
</dbReference>
<dbReference type="Pfam" id="PF22486">
    <property type="entry name" value="MATH_2"/>
    <property type="match status" value="1"/>
</dbReference>
<evidence type="ECO:0000313" key="4">
    <source>
        <dbReference type="EMBL" id="TVU42541.1"/>
    </source>
</evidence>
<dbReference type="SUPFAM" id="SSF49599">
    <property type="entry name" value="TRAF domain-like"/>
    <property type="match status" value="1"/>
</dbReference>
<evidence type="ECO:0000313" key="5">
    <source>
        <dbReference type="Proteomes" id="UP000324897"/>
    </source>
</evidence>
<dbReference type="PROSITE" id="PS50144">
    <property type="entry name" value="MATH"/>
    <property type="match status" value="1"/>
</dbReference>
<dbReference type="Gramene" id="TVU42541">
    <property type="protein sequence ID" value="TVU42541"/>
    <property type="gene ID" value="EJB05_08953"/>
</dbReference>
<comment type="pathway">
    <text evidence="1">Protein modification; protein ubiquitination.</text>
</comment>
<dbReference type="AlphaFoldDB" id="A0A5J9W3K7"/>
<organism evidence="4 5">
    <name type="scientific">Eragrostis curvula</name>
    <name type="common">weeping love grass</name>
    <dbReference type="NCBI Taxonomy" id="38414"/>
    <lineage>
        <taxon>Eukaryota</taxon>
        <taxon>Viridiplantae</taxon>
        <taxon>Streptophyta</taxon>
        <taxon>Embryophyta</taxon>
        <taxon>Tracheophyta</taxon>
        <taxon>Spermatophyta</taxon>
        <taxon>Magnoliopsida</taxon>
        <taxon>Liliopsida</taxon>
        <taxon>Poales</taxon>
        <taxon>Poaceae</taxon>
        <taxon>PACMAD clade</taxon>
        <taxon>Chloridoideae</taxon>
        <taxon>Eragrostideae</taxon>
        <taxon>Eragrostidinae</taxon>
        <taxon>Eragrostis</taxon>
    </lineage>
</organism>
<dbReference type="Gene3D" id="3.30.710.10">
    <property type="entry name" value="Potassium Channel Kv1.1, Chain A"/>
    <property type="match status" value="1"/>
</dbReference>
<dbReference type="Proteomes" id="UP000324897">
    <property type="component" value="Unassembled WGS sequence"/>
</dbReference>
<evidence type="ECO:0000256" key="1">
    <source>
        <dbReference type="ARBA" id="ARBA00004906"/>
    </source>
</evidence>
<feature type="domain" description="MATH" evidence="3">
    <location>
        <begin position="22"/>
        <end position="134"/>
    </location>
</feature>
<sequence>MASVQERPATRTVSRCTAQKVQGSHAFEIEDYSLHRGLGKGKFISSAAFDVGGYSWCIQYYPDGCKSEESNGNISVFLKLLTQKVKVRARYDLKLLDQGTGLWFLGCHQVEPSMSKLESSAYLQGDRLVIQCDITVVKETRVLSLEGQKVQVPPSNLSHNFGKLLETGEASDVTFGVEGEVFHAHKIVLAVRSPVFKAELYGPVGKDNREFITIKDMQPAIFKAMLQFIYTDSAPSMEDRDGDEKTGTY</sequence>
<keyword evidence="5" id="KW-1185">Reference proteome</keyword>
<feature type="domain" description="BTB" evidence="2">
    <location>
        <begin position="171"/>
        <end position="238"/>
    </location>
</feature>
<dbReference type="InterPro" id="IPR011333">
    <property type="entry name" value="SKP1/BTB/POZ_sf"/>
</dbReference>
<name>A0A5J9W3K7_9POAL</name>
<reference evidence="4 5" key="1">
    <citation type="journal article" date="2019" name="Sci. Rep.">
        <title>A high-quality genome of Eragrostis curvula grass provides insights into Poaceae evolution and supports new strategies to enhance forage quality.</title>
        <authorList>
            <person name="Carballo J."/>
            <person name="Santos B.A.C.M."/>
            <person name="Zappacosta D."/>
            <person name="Garbus I."/>
            <person name="Selva J.P."/>
            <person name="Gallo C.A."/>
            <person name="Diaz A."/>
            <person name="Albertini E."/>
            <person name="Caccamo M."/>
            <person name="Echenique V."/>
        </authorList>
    </citation>
    <scope>NUCLEOTIDE SEQUENCE [LARGE SCALE GENOMIC DNA]</scope>
    <source>
        <strain evidence="5">cv. Victoria</strain>
        <tissue evidence="4">Leaf</tissue>
    </source>
</reference>
<dbReference type="CDD" id="cd00121">
    <property type="entry name" value="MATH"/>
    <property type="match status" value="1"/>
</dbReference>
<dbReference type="EMBL" id="RWGY01000005">
    <property type="protein sequence ID" value="TVU42541.1"/>
    <property type="molecule type" value="Genomic_DNA"/>
</dbReference>
<protein>
    <recommendedName>
        <fullName evidence="6">BTB domain-containing protein</fullName>
    </recommendedName>
</protein>